<accession>A0ABU2JM04</accession>
<comment type="caution">
    <text evidence="6">The sequence shown here is derived from an EMBL/GenBank/DDBJ whole genome shotgun (WGS) entry which is preliminary data.</text>
</comment>
<protein>
    <submittedName>
        <fullName evidence="6">TetR family transcriptional regulator</fullName>
    </submittedName>
</protein>
<evidence type="ECO:0000256" key="1">
    <source>
        <dbReference type="ARBA" id="ARBA00023015"/>
    </source>
</evidence>
<dbReference type="PANTHER" id="PTHR30055">
    <property type="entry name" value="HTH-TYPE TRANSCRIPTIONAL REGULATOR RUTR"/>
    <property type="match status" value="1"/>
</dbReference>
<dbReference type="Proteomes" id="UP001183410">
    <property type="component" value="Unassembled WGS sequence"/>
</dbReference>
<keyword evidence="1" id="KW-0805">Transcription regulation</keyword>
<feature type="domain" description="PsrA tetracyclin repressor-like C-terminal" evidence="5">
    <location>
        <begin position="95"/>
        <end position="206"/>
    </location>
</feature>
<dbReference type="InterPro" id="IPR041586">
    <property type="entry name" value="PsrA_TetR_C"/>
</dbReference>
<dbReference type="RefSeq" id="WP_311665936.1">
    <property type="nucleotide sequence ID" value="NZ_JAVREO010000003.1"/>
</dbReference>
<proteinExistence type="predicted"/>
<feature type="domain" description="HTH tetR-type" evidence="4">
    <location>
        <begin position="18"/>
        <end position="65"/>
    </location>
</feature>
<name>A0ABU2JM04_9ACTN</name>
<dbReference type="SUPFAM" id="SSF46689">
    <property type="entry name" value="Homeodomain-like"/>
    <property type="match status" value="1"/>
</dbReference>
<keyword evidence="3" id="KW-0804">Transcription</keyword>
<keyword evidence="7" id="KW-1185">Reference proteome</keyword>
<dbReference type="Gene3D" id="1.10.357.10">
    <property type="entry name" value="Tetracycline Repressor, domain 2"/>
    <property type="match status" value="1"/>
</dbReference>
<organism evidence="6 7">
    <name type="scientific">Streptomyces chisholmiae</name>
    <dbReference type="NCBI Taxonomy" id="3075540"/>
    <lineage>
        <taxon>Bacteria</taxon>
        <taxon>Bacillati</taxon>
        <taxon>Actinomycetota</taxon>
        <taxon>Actinomycetes</taxon>
        <taxon>Kitasatosporales</taxon>
        <taxon>Streptomycetaceae</taxon>
        <taxon>Streptomyces</taxon>
    </lineage>
</organism>
<dbReference type="InterPro" id="IPR001647">
    <property type="entry name" value="HTH_TetR"/>
</dbReference>
<evidence type="ECO:0000259" key="4">
    <source>
        <dbReference type="Pfam" id="PF00440"/>
    </source>
</evidence>
<sequence length="236" mass="25154">MTGQTPRADRASHTRDAILTAAERLFAERGVVAVSSRQISEAAGQGNNTAVGYHFGGKAGLVRAIVRRHADGMDALRAGMLAGLGDSTDVREWCDCLVRPSTEYLATLGGQSWYARFAAQVMTDPVLREDVLDEALGRPTLRRAIEGLNRCLPALPPQVRLLRVEMARTLLVHSLAERERVLAQDPRADGVGWSEHTTALVDVLVGLWLAPATPAAAGRPLAAPARPGPCPAGDPS</sequence>
<evidence type="ECO:0000256" key="3">
    <source>
        <dbReference type="ARBA" id="ARBA00023163"/>
    </source>
</evidence>
<evidence type="ECO:0000313" key="6">
    <source>
        <dbReference type="EMBL" id="MDT0266013.1"/>
    </source>
</evidence>
<gene>
    <name evidence="6" type="ORF">RM844_06865</name>
</gene>
<evidence type="ECO:0000259" key="5">
    <source>
        <dbReference type="Pfam" id="PF17939"/>
    </source>
</evidence>
<dbReference type="InterPro" id="IPR009057">
    <property type="entry name" value="Homeodomain-like_sf"/>
</dbReference>
<evidence type="ECO:0000313" key="7">
    <source>
        <dbReference type="Proteomes" id="UP001183410"/>
    </source>
</evidence>
<reference evidence="7" key="1">
    <citation type="submission" date="2023-07" db="EMBL/GenBank/DDBJ databases">
        <title>30 novel species of actinomycetes from the DSMZ collection.</title>
        <authorList>
            <person name="Nouioui I."/>
        </authorList>
    </citation>
    <scope>NUCLEOTIDE SEQUENCE [LARGE SCALE GENOMIC DNA]</scope>
    <source>
        <strain evidence="7">DSM 44915</strain>
    </source>
</reference>
<dbReference type="Pfam" id="PF17939">
    <property type="entry name" value="TetR_C_30"/>
    <property type="match status" value="1"/>
</dbReference>
<dbReference type="InterPro" id="IPR050109">
    <property type="entry name" value="HTH-type_TetR-like_transc_reg"/>
</dbReference>
<dbReference type="EMBL" id="JAVREO010000003">
    <property type="protein sequence ID" value="MDT0266013.1"/>
    <property type="molecule type" value="Genomic_DNA"/>
</dbReference>
<dbReference type="Pfam" id="PF00440">
    <property type="entry name" value="TetR_N"/>
    <property type="match status" value="1"/>
</dbReference>
<keyword evidence="2" id="KW-0238">DNA-binding</keyword>
<evidence type="ECO:0000256" key="2">
    <source>
        <dbReference type="ARBA" id="ARBA00023125"/>
    </source>
</evidence>
<dbReference type="PANTHER" id="PTHR30055:SF234">
    <property type="entry name" value="HTH-TYPE TRANSCRIPTIONAL REGULATOR BETI"/>
    <property type="match status" value="1"/>
</dbReference>